<sequence>MTSKTAYLLVMAGAALWGTTGLFVNELNAAGFTPWEVVGIRLSFSAALLLAFLSVYDRSLLHVRLKDLPFFIGTGVISIAFFNYFFFSVIEGASISLAVVLLYTGPVFVALISRFTFNEPFTVRKGAALVLMLLGCMFTVGLLPAGALSTSGTMIVFGVLSGFFYALYSIFGKYVSGRYHAMTITTYSMIFGSLFLLPTSRLWERAELFTGGVVLSGLGLAFFATVAAYIFYTAGLRWIESGKAAILSTVEPVVAIIIGLLVYGEIITLWQGAGMALVIGSVLLTVKRQKRAHPMAQKWKGSA</sequence>
<feature type="domain" description="EamA" evidence="7">
    <location>
        <begin position="5"/>
        <end position="140"/>
    </location>
</feature>
<reference evidence="8 9" key="1">
    <citation type="submission" date="2020-03" db="EMBL/GenBank/DDBJ databases">
        <title>Assessment of the enzymatic potential of alkaline-tolerant lipase obtained from Bacillus luteus H11 (technogenic soil) for the bioremediation of saline soils contaminated with petroleum substances.</title>
        <authorList>
            <person name="Kalwasinska A."/>
        </authorList>
    </citation>
    <scope>NUCLEOTIDE SEQUENCE [LARGE SCALE GENOMIC DNA]</scope>
    <source>
        <strain evidence="8 9">H11</strain>
    </source>
</reference>
<evidence type="ECO:0000313" key="8">
    <source>
        <dbReference type="EMBL" id="NJP38604.1"/>
    </source>
</evidence>
<feature type="transmembrane region" description="Helical" evidence="6">
    <location>
        <begin position="269"/>
        <end position="286"/>
    </location>
</feature>
<feature type="transmembrane region" description="Helical" evidence="6">
    <location>
        <begin position="154"/>
        <end position="172"/>
    </location>
</feature>
<protein>
    <submittedName>
        <fullName evidence="8">EamA family transporter</fullName>
    </submittedName>
</protein>
<gene>
    <name evidence="8" type="ORF">HCN83_13565</name>
</gene>
<feature type="transmembrane region" description="Helical" evidence="6">
    <location>
        <begin position="39"/>
        <end position="56"/>
    </location>
</feature>
<comment type="caution">
    <text evidence="8">The sequence shown here is derived from an EMBL/GenBank/DDBJ whole genome shotgun (WGS) entry which is preliminary data.</text>
</comment>
<dbReference type="SUPFAM" id="SSF103481">
    <property type="entry name" value="Multidrug resistance efflux transporter EmrE"/>
    <property type="match status" value="2"/>
</dbReference>
<keyword evidence="3 6" id="KW-0812">Transmembrane</keyword>
<name>A0A969TXW7_9BACI</name>
<keyword evidence="5 6" id="KW-0472">Membrane</keyword>
<feature type="transmembrane region" description="Helical" evidence="6">
    <location>
        <begin position="68"/>
        <end position="87"/>
    </location>
</feature>
<evidence type="ECO:0000256" key="2">
    <source>
        <dbReference type="ARBA" id="ARBA00007362"/>
    </source>
</evidence>
<evidence type="ECO:0000256" key="1">
    <source>
        <dbReference type="ARBA" id="ARBA00004127"/>
    </source>
</evidence>
<keyword evidence="9" id="KW-1185">Reference proteome</keyword>
<evidence type="ECO:0000256" key="6">
    <source>
        <dbReference type="SAM" id="Phobius"/>
    </source>
</evidence>
<keyword evidence="4 6" id="KW-1133">Transmembrane helix</keyword>
<dbReference type="AlphaFoldDB" id="A0A969TXW7"/>
<proteinExistence type="inferred from homology"/>
<dbReference type="PANTHER" id="PTHR32322">
    <property type="entry name" value="INNER MEMBRANE TRANSPORTER"/>
    <property type="match status" value="1"/>
</dbReference>
<dbReference type="RefSeq" id="WP_168008249.1">
    <property type="nucleotide sequence ID" value="NZ_JAATHJ010000025.1"/>
</dbReference>
<dbReference type="PANTHER" id="PTHR32322:SF2">
    <property type="entry name" value="EAMA DOMAIN-CONTAINING PROTEIN"/>
    <property type="match status" value="1"/>
</dbReference>
<feature type="domain" description="EamA" evidence="7">
    <location>
        <begin position="154"/>
        <end position="286"/>
    </location>
</feature>
<feature type="transmembrane region" description="Helical" evidence="6">
    <location>
        <begin position="127"/>
        <end position="148"/>
    </location>
</feature>
<evidence type="ECO:0000256" key="3">
    <source>
        <dbReference type="ARBA" id="ARBA00022692"/>
    </source>
</evidence>
<dbReference type="InterPro" id="IPR050638">
    <property type="entry name" value="AA-Vitamin_Transporters"/>
</dbReference>
<feature type="transmembrane region" description="Helical" evidence="6">
    <location>
        <begin position="93"/>
        <end position="115"/>
    </location>
</feature>
<dbReference type="Proteomes" id="UP000752012">
    <property type="component" value="Unassembled WGS sequence"/>
</dbReference>
<feature type="transmembrane region" description="Helical" evidence="6">
    <location>
        <begin position="244"/>
        <end position="263"/>
    </location>
</feature>
<comment type="similarity">
    <text evidence="2">Belongs to the EamA transporter family.</text>
</comment>
<dbReference type="Pfam" id="PF00892">
    <property type="entry name" value="EamA"/>
    <property type="match status" value="2"/>
</dbReference>
<evidence type="ECO:0000256" key="4">
    <source>
        <dbReference type="ARBA" id="ARBA00022989"/>
    </source>
</evidence>
<dbReference type="GO" id="GO:0016020">
    <property type="term" value="C:membrane"/>
    <property type="evidence" value="ECO:0007669"/>
    <property type="project" value="UniProtKB-SubCell"/>
</dbReference>
<comment type="subcellular location">
    <subcellularLocation>
        <location evidence="1">Endomembrane system</location>
        <topology evidence="1">Multi-pass membrane protein</topology>
    </subcellularLocation>
</comment>
<organism evidence="8 9">
    <name type="scientific">Alkalicoccus luteus</name>
    <dbReference type="NCBI Taxonomy" id="1237094"/>
    <lineage>
        <taxon>Bacteria</taxon>
        <taxon>Bacillati</taxon>
        <taxon>Bacillota</taxon>
        <taxon>Bacilli</taxon>
        <taxon>Bacillales</taxon>
        <taxon>Bacillaceae</taxon>
        <taxon>Alkalicoccus</taxon>
    </lineage>
</organism>
<dbReference type="InterPro" id="IPR000620">
    <property type="entry name" value="EamA_dom"/>
</dbReference>
<accession>A0A969TXW7</accession>
<evidence type="ECO:0000259" key="7">
    <source>
        <dbReference type="Pfam" id="PF00892"/>
    </source>
</evidence>
<feature type="transmembrane region" description="Helical" evidence="6">
    <location>
        <begin position="179"/>
        <end position="197"/>
    </location>
</feature>
<evidence type="ECO:0000313" key="9">
    <source>
        <dbReference type="Proteomes" id="UP000752012"/>
    </source>
</evidence>
<feature type="transmembrane region" description="Helical" evidence="6">
    <location>
        <begin position="209"/>
        <end position="232"/>
    </location>
</feature>
<evidence type="ECO:0000256" key="5">
    <source>
        <dbReference type="ARBA" id="ARBA00023136"/>
    </source>
</evidence>
<dbReference type="EMBL" id="JAATHJ010000025">
    <property type="protein sequence ID" value="NJP38604.1"/>
    <property type="molecule type" value="Genomic_DNA"/>
</dbReference>
<dbReference type="InterPro" id="IPR037185">
    <property type="entry name" value="EmrE-like"/>
</dbReference>